<dbReference type="AlphaFoldDB" id="A0A8D8ZJ14"/>
<sequence>MLVKLLFGINVENFKFVFYPQSYFTWSISDKFIFIFFQNAYPLEDVGPKKKVLTHLELFSCLYYVYLTKNVFLQSVKKNKNKKKNKKIIDCIILILFYFIIG</sequence>
<proteinExistence type="predicted"/>
<reference evidence="1" key="1">
    <citation type="submission" date="2021-05" db="EMBL/GenBank/DDBJ databases">
        <authorList>
            <person name="Alioto T."/>
            <person name="Alioto T."/>
            <person name="Gomez Garrido J."/>
        </authorList>
    </citation>
    <scope>NUCLEOTIDE SEQUENCE</scope>
</reference>
<name>A0A8D8ZJ14_9HEMI</name>
<accession>A0A8D8ZJ14</accession>
<protein>
    <submittedName>
        <fullName evidence="1">Uncharacterized protein</fullName>
    </submittedName>
</protein>
<dbReference type="EMBL" id="HBUF01519736">
    <property type="protein sequence ID" value="CAG6748594.1"/>
    <property type="molecule type" value="Transcribed_RNA"/>
</dbReference>
<evidence type="ECO:0000313" key="1">
    <source>
        <dbReference type="EMBL" id="CAG6748594.1"/>
    </source>
</evidence>
<organism evidence="1">
    <name type="scientific">Cacopsylla melanoneura</name>
    <dbReference type="NCBI Taxonomy" id="428564"/>
    <lineage>
        <taxon>Eukaryota</taxon>
        <taxon>Metazoa</taxon>
        <taxon>Ecdysozoa</taxon>
        <taxon>Arthropoda</taxon>
        <taxon>Hexapoda</taxon>
        <taxon>Insecta</taxon>
        <taxon>Pterygota</taxon>
        <taxon>Neoptera</taxon>
        <taxon>Paraneoptera</taxon>
        <taxon>Hemiptera</taxon>
        <taxon>Sternorrhyncha</taxon>
        <taxon>Psylloidea</taxon>
        <taxon>Psyllidae</taxon>
        <taxon>Psyllinae</taxon>
        <taxon>Cacopsylla</taxon>
    </lineage>
</organism>